<proteinExistence type="predicted"/>
<evidence type="ECO:0000313" key="1">
    <source>
        <dbReference type="EMBL" id="SBP61965.1"/>
    </source>
</evidence>
<reference evidence="1" key="1">
    <citation type="submission" date="2016-05" db="EMBL/GenBank/DDBJ databases">
        <authorList>
            <person name="Lavstsen T."/>
            <person name="Jespersen J.S."/>
        </authorList>
    </citation>
    <scope>NUCLEOTIDE SEQUENCE</scope>
    <source>
        <tissue evidence="1">Brain</tissue>
    </source>
</reference>
<feature type="non-terminal residue" evidence="1">
    <location>
        <position position="1"/>
    </location>
</feature>
<organism evidence="1">
    <name type="scientific">Nothobranchius furzeri</name>
    <name type="common">Turquoise killifish</name>
    <dbReference type="NCBI Taxonomy" id="105023"/>
    <lineage>
        <taxon>Eukaryota</taxon>
        <taxon>Metazoa</taxon>
        <taxon>Chordata</taxon>
        <taxon>Craniata</taxon>
        <taxon>Vertebrata</taxon>
        <taxon>Euteleostomi</taxon>
        <taxon>Actinopterygii</taxon>
        <taxon>Neopterygii</taxon>
        <taxon>Teleostei</taxon>
        <taxon>Neoteleostei</taxon>
        <taxon>Acanthomorphata</taxon>
        <taxon>Ovalentaria</taxon>
        <taxon>Atherinomorphae</taxon>
        <taxon>Cyprinodontiformes</taxon>
        <taxon>Nothobranchiidae</taxon>
        <taxon>Nothobranchius</taxon>
    </lineage>
</organism>
<reference evidence="1" key="2">
    <citation type="submission" date="2016-06" db="EMBL/GenBank/DDBJ databases">
        <title>The genome of a short-lived fish provides insights into sex chromosome evolution and the genetic control of aging.</title>
        <authorList>
            <person name="Reichwald K."/>
            <person name="Felder M."/>
            <person name="Petzold A."/>
            <person name="Koch P."/>
            <person name="Groth M."/>
            <person name="Platzer M."/>
        </authorList>
    </citation>
    <scope>NUCLEOTIDE SEQUENCE</scope>
    <source>
        <tissue evidence="1">Brain</tissue>
    </source>
</reference>
<name>A0A1A8B656_NOTFU</name>
<accession>A0A1A8B656</accession>
<protein>
    <submittedName>
        <fullName evidence="1">Uncharacterized protein</fullName>
    </submittedName>
</protein>
<dbReference type="EMBL" id="HADY01023480">
    <property type="protein sequence ID" value="SBP61965.1"/>
    <property type="molecule type" value="Transcribed_RNA"/>
</dbReference>
<sequence>LRDSVTQQTRRQLSVRAHTSANITIRLPSDMQTDERLENITYKEAMQIPRVWQHSLACFGDSSPAETKESIREGRRIRVALKKREKTRLAVRCLHEERWKVPTGFSTVSPCVSARGLQSHQRFWLVTQTRVPVSC</sequence>
<gene>
    <name evidence="1" type="primary">Nfu_g_1_002686</name>
</gene>
<dbReference type="AlphaFoldDB" id="A0A1A8B656"/>